<dbReference type="PANTHER" id="PTHR43790">
    <property type="entry name" value="CARBOHYDRATE TRANSPORT ATP-BINDING PROTEIN MG119-RELATED"/>
    <property type="match status" value="1"/>
</dbReference>
<organism evidence="6">
    <name type="scientific">Candidatus Kentrum sp. LPFa</name>
    <dbReference type="NCBI Taxonomy" id="2126335"/>
    <lineage>
        <taxon>Bacteria</taxon>
        <taxon>Pseudomonadati</taxon>
        <taxon>Pseudomonadota</taxon>
        <taxon>Gammaproteobacteria</taxon>
        <taxon>Candidatus Kentrum</taxon>
    </lineage>
</organism>
<evidence type="ECO:0000256" key="2">
    <source>
        <dbReference type="ARBA" id="ARBA00022737"/>
    </source>
</evidence>
<dbReference type="InterPro" id="IPR027417">
    <property type="entry name" value="P-loop_NTPase"/>
</dbReference>
<dbReference type="GO" id="GO:0005524">
    <property type="term" value="F:ATP binding"/>
    <property type="evidence" value="ECO:0007669"/>
    <property type="project" value="UniProtKB-KW"/>
</dbReference>
<reference evidence="6" key="1">
    <citation type="submission" date="2019-02" db="EMBL/GenBank/DDBJ databases">
        <authorList>
            <person name="Gruber-Vodicka R. H."/>
            <person name="Seah K. B. B."/>
        </authorList>
    </citation>
    <scope>NUCLEOTIDE SEQUENCE</scope>
    <source>
        <strain evidence="6">BECK_S313</strain>
    </source>
</reference>
<accession>A0A450W559</accession>
<dbReference type="InterPro" id="IPR003439">
    <property type="entry name" value="ABC_transporter-like_ATP-bd"/>
</dbReference>
<keyword evidence="1" id="KW-0813">Transport</keyword>
<dbReference type="InterPro" id="IPR050107">
    <property type="entry name" value="ABC_carbohydrate_import_ATPase"/>
</dbReference>
<evidence type="ECO:0000256" key="3">
    <source>
        <dbReference type="ARBA" id="ARBA00022741"/>
    </source>
</evidence>
<dbReference type="AlphaFoldDB" id="A0A450W559"/>
<dbReference type="GO" id="GO:0016887">
    <property type="term" value="F:ATP hydrolysis activity"/>
    <property type="evidence" value="ECO:0007669"/>
    <property type="project" value="InterPro"/>
</dbReference>
<dbReference type="PANTHER" id="PTHR43790:SF9">
    <property type="entry name" value="GALACTOFURANOSE TRANSPORTER ATP-BINDING PROTEIN YTFR"/>
    <property type="match status" value="1"/>
</dbReference>
<gene>
    <name evidence="6" type="ORF">BECKLPF1236B_GA0070989_10312</name>
</gene>
<sequence length="107" mass="11308">MIKVRNVYKAFGETRALDGVSLDIGEGELVALFGDNGSGKSTLVNIIAGHTVPDKGTVSIKGTHFTPEELSSLSAVVTQEPELADDLSVLENILLGLTPVFVKTVVR</sequence>
<evidence type="ECO:0000313" key="6">
    <source>
        <dbReference type="EMBL" id="VFK12186.1"/>
    </source>
</evidence>
<keyword evidence="3" id="KW-0547">Nucleotide-binding</keyword>
<evidence type="ECO:0000256" key="4">
    <source>
        <dbReference type="ARBA" id="ARBA00022840"/>
    </source>
</evidence>
<dbReference type="Pfam" id="PF00005">
    <property type="entry name" value="ABC_tran"/>
    <property type="match status" value="1"/>
</dbReference>
<keyword evidence="2" id="KW-0677">Repeat</keyword>
<evidence type="ECO:0000256" key="1">
    <source>
        <dbReference type="ARBA" id="ARBA00022448"/>
    </source>
</evidence>
<proteinExistence type="predicted"/>
<protein>
    <submittedName>
        <fullName evidence="6">ABC transporter</fullName>
    </submittedName>
</protein>
<dbReference type="SUPFAM" id="SSF52540">
    <property type="entry name" value="P-loop containing nucleoside triphosphate hydrolases"/>
    <property type="match status" value="1"/>
</dbReference>
<keyword evidence="4" id="KW-0067">ATP-binding</keyword>
<name>A0A450W559_9GAMM</name>
<dbReference type="Gene3D" id="3.40.50.300">
    <property type="entry name" value="P-loop containing nucleotide triphosphate hydrolases"/>
    <property type="match status" value="1"/>
</dbReference>
<feature type="domain" description="ABC transporter" evidence="5">
    <location>
        <begin position="17"/>
        <end position="92"/>
    </location>
</feature>
<dbReference type="EMBL" id="CAADFK010000031">
    <property type="protein sequence ID" value="VFK12186.1"/>
    <property type="molecule type" value="Genomic_DNA"/>
</dbReference>
<evidence type="ECO:0000259" key="5">
    <source>
        <dbReference type="Pfam" id="PF00005"/>
    </source>
</evidence>